<sequence>MAELLRRRQQAQQDLDAARNAGDQEAFLDYFKRLATLDDHIEFCPHLAGRWVDEVLEGAVDPDEICDRLRATFDLMAEHRLDAIARGDHLAAERADDALEALRRRLAALLH</sequence>
<proteinExistence type="predicted"/>
<dbReference type="Proteomes" id="UP001230207">
    <property type="component" value="Unassembled WGS sequence"/>
</dbReference>
<accession>A0ABU0BZD3</accession>
<keyword evidence="2" id="KW-1185">Reference proteome</keyword>
<reference evidence="1 2" key="1">
    <citation type="submission" date="2023-07" db="EMBL/GenBank/DDBJ databases">
        <title>Genomic Encyclopedia of Type Strains, Phase IV (KMG-IV): sequencing the most valuable type-strain genomes for metagenomic binning, comparative biology and taxonomic classification.</title>
        <authorList>
            <person name="Goeker M."/>
        </authorList>
    </citation>
    <scope>NUCLEOTIDE SEQUENCE [LARGE SCALE GENOMIC DNA]</scope>
    <source>
        <strain evidence="1 2">DSM 1112</strain>
    </source>
</reference>
<dbReference type="RefSeq" id="WP_307236318.1">
    <property type="nucleotide sequence ID" value="NZ_JAUSVF010000004.1"/>
</dbReference>
<organism evidence="1 2">
    <name type="scientific">Pararhizobium capsulatum DSM 1112</name>
    <dbReference type="NCBI Taxonomy" id="1121113"/>
    <lineage>
        <taxon>Bacteria</taxon>
        <taxon>Pseudomonadati</taxon>
        <taxon>Pseudomonadota</taxon>
        <taxon>Alphaproteobacteria</taxon>
        <taxon>Hyphomicrobiales</taxon>
        <taxon>Rhizobiaceae</taxon>
        <taxon>Rhizobium/Agrobacterium group</taxon>
        <taxon>Pararhizobium</taxon>
    </lineage>
</organism>
<gene>
    <name evidence="1" type="ORF">QO002_005833</name>
</gene>
<protein>
    <submittedName>
        <fullName evidence="1">2-methylisocitrate lyase-like PEP mutase family enzyme</fullName>
    </submittedName>
</protein>
<comment type="caution">
    <text evidence="1">The sequence shown here is derived from an EMBL/GenBank/DDBJ whole genome shotgun (WGS) entry which is preliminary data.</text>
</comment>
<dbReference type="EMBL" id="JAUSVF010000004">
    <property type="protein sequence ID" value="MDQ0323626.1"/>
    <property type="molecule type" value="Genomic_DNA"/>
</dbReference>
<evidence type="ECO:0000313" key="2">
    <source>
        <dbReference type="Proteomes" id="UP001230207"/>
    </source>
</evidence>
<name>A0ABU0BZD3_9HYPH</name>
<evidence type="ECO:0000313" key="1">
    <source>
        <dbReference type="EMBL" id="MDQ0323626.1"/>
    </source>
</evidence>